<proteinExistence type="predicted"/>
<evidence type="ECO:0000313" key="2">
    <source>
        <dbReference type="EMBL" id="GFN93324.1"/>
    </source>
</evidence>
<gene>
    <name evidence="2" type="ORF">PoB_001983000</name>
</gene>
<protein>
    <submittedName>
        <fullName evidence="2">Uncharacterized protein</fullName>
    </submittedName>
</protein>
<comment type="caution">
    <text evidence="2">The sequence shown here is derived from an EMBL/GenBank/DDBJ whole genome shotgun (WGS) entry which is preliminary data.</text>
</comment>
<keyword evidence="3" id="KW-1185">Reference proteome</keyword>
<name>A0AAV3ZFG4_9GAST</name>
<sequence>MGFVLHSEICCGHAHSHARLGHGHSHGHSHGQNYGSTSAAADPGSNFAEDIGQLDTLSPSSDVAYELMEGTIDSYQLVNVVADGKFGSLGYGMASSFPNITSFVQAITASQAELVSCALS</sequence>
<reference evidence="2 3" key="1">
    <citation type="journal article" date="2021" name="Elife">
        <title>Chloroplast acquisition without the gene transfer in kleptoplastic sea slugs, Plakobranchus ocellatus.</title>
        <authorList>
            <person name="Maeda T."/>
            <person name="Takahashi S."/>
            <person name="Yoshida T."/>
            <person name="Shimamura S."/>
            <person name="Takaki Y."/>
            <person name="Nagai Y."/>
            <person name="Toyoda A."/>
            <person name="Suzuki Y."/>
            <person name="Arimoto A."/>
            <person name="Ishii H."/>
            <person name="Satoh N."/>
            <person name="Nishiyama T."/>
            <person name="Hasebe M."/>
            <person name="Maruyama T."/>
            <person name="Minagawa J."/>
            <person name="Obokata J."/>
            <person name="Shigenobu S."/>
        </authorList>
    </citation>
    <scope>NUCLEOTIDE SEQUENCE [LARGE SCALE GENOMIC DNA]</scope>
</reference>
<dbReference type="AlphaFoldDB" id="A0AAV3ZFG4"/>
<evidence type="ECO:0000313" key="3">
    <source>
        <dbReference type="Proteomes" id="UP000735302"/>
    </source>
</evidence>
<organism evidence="2 3">
    <name type="scientific">Plakobranchus ocellatus</name>
    <dbReference type="NCBI Taxonomy" id="259542"/>
    <lineage>
        <taxon>Eukaryota</taxon>
        <taxon>Metazoa</taxon>
        <taxon>Spiralia</taxon>
        <taxon>Lophotrochozoa</taxon>
        <taxon>Mollusca</taxon>
        <taxon>Gastropoda</taxon>
        <taxon>Heterobranchia</taxon>
        <taxon>Euthyneura</taxon>
        <taxon>Panpulmonata</taxon>
        <taxon>Sacoglossa</taxon>
        <taxon>Placobranchoidea</taxon>
        <taxon>Plakobranchidae</taxon>
        <taxon>Plakobranchus</taxon>
    </lineage>
</organism>
<accession>A0AAV3ZFG4</accession>
<dbReference type="EMBL" id="BLXT01002329">
    <property type="protein sequence ID" value="GFN93324.1"/>
    <property type="molecule type" value="Genomic_DNA"/>
</dbReference>
<evidence type="ECO:0000256" key="1">
    <source>
        <dbReference type="SAM" id="MobiDB-lite"/>
    </source>
</evidence>
<dbReference type="Proteomes" id="UP000735302">
    <property type="component" value="Unassembled WGS sequence"/>
</dbReference>
<feature type="region of interest" description="Disordered" evidence="1">
    <location>
        <begin position="21"/>
        <end position="40"/>
    </location>
</feature>